<organism evidence="3 4">
    <name type="scientific">Stichopus japonicus</name>
    <name type="common">Sea cucumber</name>
    <dbReference type="NCBI Taxonomy" id="307972"/>
    <lineage>
        <taxon>Eukaryota</taxon>
        <taxon>Metazoa</taxon>
        <taxon>Echinodermata</taxon>
        <taxon>Eleutherozoa</taxon>
        <taxon>Echinozoa</taxon>
        <taxon>Holothuroidea</taxon>
        <taxon>Aspidochirotacea</taxon>
        <taxon>Aspidochirotida</taxon>
        <taxon>Stichopodidae</taxon>
        <taxon>Apostichopus</taxon>
    </lineage>
</organism>
<dbReference type="Proteomes" id="UP000230750">
    <property type="component" value="Unassembled WGS sequence"/>
</dbReference>
<name>A0A2G8LQJ6_STIJA</name>
<dbReference type="EMBL" id="MRZV01000010">
    <property type="protein sequence ID" value="PIK62523.1"/>
    <property type="molecule type" value="Genomic_DNA"/>
</dbReference>
<evidence type="ECO:0000313" key="3">
    <source>
        <dbReference type="EMBL" id="PIK62523.1"/>
    </source>
</evidence>
<evidence type="ECO:0000256" key="2">
    <source>
        <dbReference type="SAM" id="SignalP"/>
    </source>
</evidence>
<sequence length="88" mass="10099">MLSVHRGLVLLLVFGSVVSFVTSLEDESPANSLRQRFLWWGKHPKPQHGHHEHHGHQSHHGNQHDGKQEAKRDKTRELEEGPEVVANY</sequence>
<feature type="chain" id="PRO_5013916658" evidence="2">
    <location>
        <begin position="24"/>
        <end position="88"/>
    </location>
</feature>
<keyword evidence="4" id="KW-1185">Reference proteome</keyword>
<protein>
    <submittedName>
        <fullName evidence="3">Uncharacterized protein</fullName>
    </submittedName>
</protein>
<dbReference type="AlphaFoldDB" id="A0A2G8LQJ6"/>
<accession>A0A2G8LQJ6</accession>
<keyword evidence="2" id="KW-0732">Signal</keyword>
<feature type="compositionally biased region" description="Basic residues" evidence="1">
    <location>
        <begin position="42"/>
        <end position="61"/>
    </location>
</feature>
<comment type="caution">
    <text evidence="3">The sequence shown here is derived from an EMBL/GenBank/DDBJ whole genome shotgun (WGS) entry which is preliminary data.</text>
</comment>
<feature type="region of interest" description="Disordered" evidence="1">
    <location>
        <begin position="42"/>
        <end position="88"/>
    </location>
</feature>
<reference evidence="3 4" key="1">
    <citation type="journal article" date="2017" name="PLoS Biol.">
        <title>The sea cucumber genome provides insights into morphological evolution and visceral regeneration.</title>
        <authorList>
            <person name="Zhang X."/>
            <person name="Sun L."/>
            <person name="Yuan J."/>
            <person name="Sun Y."/>
            <person name="Gao Y."/>
            <person name="Zhang L."/>
            <person name="Li S."/>
            <person name="Dai H."/>
            <person name="Hamel J.F."/>
            <person name="Liu C."/>
            <person name="Yu Y."/>
            <person name="Liu S."/>
            <person name="Lin W."/>
            <person name="Guo K."/>
            <person name="Jin S."/>
            <person name="Xu P."/>
            <person name="Storey K.B."/>
            <person name="Huan P."/>
            <person name="Zhang T."/>
            <person name="Zhou Y."/>
            <person name="Zhang J."/>
            <person name="Lin C."/>
            <person name="Li X."/>
            <person name="Xing L."/>
            <person name="Huo D."/>
            <person name="Sun M."/>
            <person name="Wang L."/>
            <person name="Mercier A."/>
            <person name="Li F."/>
            <person name="Yang H."/>
            <person name="Xiang J."/>
        </authorList>
    </citation>
    <scope>NUCLEOTIDE SEQUENCE [LARGE SCALE GENOMIC DNA]</scope>
    <source>
        <strain evidence="3">Shaxun</strain>
        <tissue evidence="3">Muscle</tissue>
    </source>
</reference>
<feature type="signal peptide" evidence="2">
    <location>
        <begin position="1"/>
        <end position="23"/>
    </location>
</feature>
<proteinExistence type="predicted"/>
<gene>
    <name evidence="3" type="ORF">BSL78_00529</name>
</gene>
<feature type="compositionally biased region" description="Basic and acidic residues" evidence="1">
    <location>
        <begin position="62"/>
        <end position="79"/>
    </location>
</feature>
<evidence type="ECO:0000256" key="1">
    <source>
        <dbReference type="SAM" id="MobiDB-lite"/>
    </source>
</evidence>
<evidence type="ECO:0000313" key="4">
    <source>
        <dbReference type="Proteomes" id="UP000230750"/>
    </source>
</evidence>